<dbReference type="AlphaFoldDB" id="A0A6A5QRR1"/>
<evidence type="ECO:0000313" key="3">
    <source>
        <dbReference type="Proteomes" id="UP000800096"/>
    </source>
</evidence>
<name>A0A6A5QRR1_AMPQU</name>
<reference evidence="2" key="1">
    <citation type="journal article" date="2020" name="Stud. Mycol.">
        <title>101 Dothideomycetes genomes: a test case for predicting lifestyles and emergence of pathogens.</title>
        <authorList>
            <person name="Haridas S."/>
            <person name="Albert R."/>
            <person name="Binder M."/>
            <person name="Bloem J."/>
            <person name="Labutti K."/>
            <person name="Salamov A."/>
            <person name="Andreopoulos B."/>
            <person name="Baker S."/>
            <person name="Barry K."/>
            <person name="Bills G."/>
            <person name="Bluhm B."/>
            <person name="Cannon C."/>
            <person name="Castanera R."/>
            <person name="Culley D."/>
            <person name="Daum C."/>
            <person name="Ezra D."/>
            <person name="Gonzalez J."/>
            <person name="Henrissat B."/>
            <person name="Kuo A."/>
            <person name="Liang C."/>
            <person name="Lipzen A."/>
            <person name="Lutzoni F."/>
            <person name="Magnuson J."/>
            <person name="Mondo S."/>
            <person name="Nolan M."/>
            <person name="Ohm R."/>
            <person name="Pangilinan J."/>
            <person name="Park H.-J."/>
            <person name="Ramirez L."/>
            <person name="Alfaro M."/>
            <person name="Sun H."/>
            <person name="Tritt A."/>
            <person name="Yoshinaga Y."/>
            <person name="Zwiers L.-H."/>
            <person name="Turgeon B."/>
            <person name="Goodwin S."/>
            <person name="Spatafora J."/>
            <person name="Crous P."/>
            <person name="Grigoriev I."/>
        </authorList>
    </citation>
    <scope>NUCLEOTIDE SEQUENCE</scope>
    <source>
        <strain evidence="2">HMLAC05119</strain>
    </source>
</reference>
<dbReference type="EMBL" id="ML979134">
    <property type="protein sequence ID" value="KAF1918059.1"/>
    <property type="molecule type" value="Genomic_DNA"/>
</dbReference>
<feature type="signal peptide" evidence="1">
    <location>
        <begin position="1"/>
        <end position="20"/>
    </location>
</feature>
<sequence>MRVILAAMATAILAAPGVIGSNVYSYFMDADGNKILNQPYLIGTSNECIEDVFNATRVGFSQAGPKHIAGGPYCAHGFSKPGCNKSDALAPQLFHDVPLDDKTKTLPLGKAEGFESLIWTVGYCPGAISTKDI</sequence>
<feature type="chain" id="PRO_5025530606" evidence="1">
    <location>
        <begin position="21"/>
        <end position="133"/>
    </location>
</feature>
<proteinExistence type="predicted"/>
<accession>A0A6A5QRR1</accession>
<gene>
    <name evidence="2" type="ORF">BDU57DRAFT_528540</name>
</gene>
<keyword evidence="3" id="KW-1185">Reference proteome</keyword>
<evidence type="ECO:0000256" key="1">
    <source>
        <dbReference type="SAM" id="SignalP"/>
    </source>
</evidence>
<protein>
    <submittedName>
        <fullName evidence="2">Uncharacterized protein</fullName>
    </submittedName>
</protein>
<organism evidence="2 3">
    <name type="scientific">Ampelomyces quisqualis</name>
    <name type="common">Powdery mildew agent</name>
    <dbReference type="NCBI Taxonomy" id="50730"/>
    <lineage>
        <taxon>Eukaryota</taxon>
        <taxon>Fungi</taxon>
        <taxon>Dikarya</taxon>
        <taxon>Ascomycota</taxon>
        <taxon>Pezizomycotina</taxon>
        <taxon>Dothideomycetes</taxon>
        <taxon>Pleosporomycetidae</taxon>
        <taxon>Pleosporales</taxon>
        <taxon>Pleosporineae</taxon>
        <taxon>Phaeosphaeriaceae</taxon>
        <taxon>Ampelomyces</taxon>
    </lineage>
</organism>
<evidence type="ECO:0000313" key="2">
    <source>
        <dbReference type="EMBL" id="KAF1918059.1"/>
    </source>
</evidence>
<keyword evidence="1" id="KW-0732">Signal</keyword>
<dbReference type="Proteomes" id="UP000800096">
    <property type="component" value="Unassembled WGS sequence"/>
</dbReference>